<sequence length="325" mass="37266">MWFKNLIFYRLTTPLKLNQNEFEKQLQKKRFRPCGSQDLSTYGWVSPLGRHGDMLTHCSNNFIMITARKEEKILPNSVIRDAMEDKIESIEQEQDRKMLSKEKKLLKDDIVMELLPRAFTRQQRINAYIDIKESWMVIDSSSFNKAEELTSYLRENIGSLPIISPPMKNNPSHSMTQWLSQKTPLPTSFSLGDECELREPRDDGGQIKASKQELVSEEISVHLHMGKQVSKLALCWNDTLTFVLGDDMVVRKLKYTDVIQSELDEVNASSAAEQFDADFSVMSLTLRKLIQEITSAMGGEKTATHKDEYQEKVAVTSSTETEETV</sequence>
<evidence type="ECO:0000313" key="8">
    <source>
        <dbReference type="Proteomes" id="UP001178148"/>
    </source>
</evidence>
<dbReference type="NCBIfam" id="NF001462">
    <property type="entry name" value="PRK00321.1-3"/>
    <property type="match status" value="1"/>
</dbReference>
<dbReference type="PANTHER" id="PTHR38103">
    <property type="entry name" value="RECOMBINATION-ASSOCIATED PROTEIN RDGC"/>
    <property type="match status" value="1"/>
</dbReference>
<comment type="similarity">
    <text evidence="2 6">Belongs to the RdgC family.</text>
</comment>
<evidence type="ECO:0000256" key="1">
    <source>
        <dbReference type="ARBA" id="ARBA00004453"/>
    </source>
</evidence>
<evidence type="ECO:0000256" key="3">
    <source>
        <dbReference type="ARBA" id="ARBA00022296"/>
    </source>
</evidence>
<keyword evidence="8" id="KW-1185">Reference proteome</keyword>
<dbReference type="Pfam" id="PF04381">
    <property type="entry name" value="RdgC"/>
    <property type="match status" value="1"/>
</dbReference>
<gene>
    <name evidence="6 7" type="primary">rdgC</name>
    <name evidence="7" type="ORF">QS748_07025</name>
</gene>
<dbReference type="GO" id="GO:0006310">
    <property type="term" value="P:DNA recombination"/>
    <property type="evidence" value="ECO:0007669"/>
    <property type="project" value="UniProtKB-UniRule"/>
</dbReference>
<comment type="subcellular location">
    <subcellularLocation>
        <location evidence="1 6">Cytoplasm</location>
        <location evidence="1 6">Nucleoid</location>
    </subcellularLocation>
</comment>
<evidence type="ECO:0000256" key="4">
    <source>
        <dbReference type="ARBA" id="ARBA00022490"/>
    </source>
</evidence>
<keyword evidence="5 6" id="KW-0233">DNA recombination</keyword>
<dbReference type="AlphaFoldDB" id="A0AA90SD73"/>
<dbReference type="GO" id="GO:0043590">
    <property type="term" value="C:bacterial nucleoid"/>
    <property type="evidence" value="ECO:0007669"/>
    <property type="project" value="TreeGrafter"/>
</dbReference>
<accession>A0AA90SD73</accession>
<evidence type="ECO:0000256" key="6">
    <source>
        <dbReference type="HAMAP-Rule" id="MF_00194"/>
    </source>
</evidence>
<evidence type="ECO:0000256" key="5">
    <source>
        <dbReference type="ARBA" id="ARBA00023172"/>
    </source>
</evidence>
<comment type="function">
    <text evidence="6">May be involved in recombination.</text>
</comment>
<organism evidence="7 8">
    <name type="scientific">Candidatus Endonucleibacter bathymodioli</name>
    <dbReference type="NCBI Taxonomy" id="539814"/>
    <lineage>
        <taxon>Bacteria</taxon>
        <taxon>Pseudomonadati</taxon>
        <taxon>Pseudomonadota</taxon>
        <taxon>Gammaproteobacteria</taxon>
        <taxon>Oceanospirillales</taxon>
        <taxon>Endozoicomonadaceae</taxon>
        <taxon>Candidatus Endonucleibacter</taxon>
    </lineage>
</organism>
<proteinExistence type="inferred from homology"/>
<dbReference type="GO" id="GO:0005737">
    <property type="term" value="C:cytoplasm"/>
    <property type="evidence" value="ECO:0007669"/>
    <property type="project" value="UniProtKB-UniRule"/>
</dbReference>
<comment type="caution">
    <text evidence="7">The sequence shown here is derived from an EMBL/GenBank/DDBJ whole genome shotgun (WGS) entry which is preliminary data.</text>
</comment>
<evidence type="ECO:0000313" key="7">
    <source>
        <dbReference type="EMBL" id="MDP0588942.1"/>
    </source>
</evidence>
<dbReference type="HAMAP" id="MF_00194">
    <property type="entry name" value="RdgC"/>
    <property type="match status" value="1"/>
</dbReference>
<name>A0AA90SD73_9GAMM</name>
<dbReference type="NCBIfam" id="NF001464">
    <property type="entry name" value="PRK00321.1-5"/>
    <property type="match status" value="1"/>
</dbReference>
<dbReference type="Proteomes" id="UP001178148">
    <property type="component" value="Unassembled WGS sequence"/>
</dbReference>
<protein>
    <recommendedName>
        <fullName evidence="3 6">Recombination-associated protein RdgC</fullName>
    </recommendedName>
</protein>
<reference evidence="7 8" key="1">
    <citation type="journal article" date="2023" name="bioRxiv">
        <title>An intranuclear bacterial parasite of deep-sea mussels expresses apoptosis inhibitors acquired from its host.</title>
        <authorList>
            <person name="Gonzalez Porras M.A."/>
            <person name="Assie A."/>
            <person name="Tietjen M."/>
            <person name="Violette M."/>
            <person name="Kleiner M."/>
            <person name="Gruber-Vodicka H."/>
            <person name="Dubilier N."/>
            <person name="Leisch N."/>
        </authorList>
    </citation>
    <scope>NUCLEOTIDE SEQUENCE [LARGE SCALE GENOMIC DNA]</scope>
    <source>
        <strain evidence="7">IAP13</strain>
    </source>
</reference>
<dbReference type="PANTHER" id="PTHR38103:SF1">
    <property type="entry name" value="RECOMBINATION-ASSOCIATED PROTEIN RDGC"/>
    <property type="match status" value="1"/>
</dbReference>
<dbReference type="GO" id="GO:0003690">
    <property type="term" value="F:double-stranded DNA binding"/>
    <property type="evidence" value="ECO:0007669"/>
    <property type="project" value="TreeGrafter"/>
</dbReference>
<dbReference type="GO" id="GO:0000018">
    <property type="term" value="P:regulation of DNA recombination"/>
    <property type="evidence" value="ECO:0007669"/>
    <property type="project" value="TreeGrafter"/>
</dbReference>
<dbReference type="InterPro" id="IPR007476">
    <property type="entry name" value="RdgC"/>
</dbReference>
<keyword evidence="4 6" id="KW-0963">Cytoplasm</keyword>
<evidence type="ECO:0000256" key="2">
    <source>
        <dbReference type="ARBA" id="ARBA00008657"/>
    </source>
</evidence>
<dbReference type="EMBL" id="JASXSV010000008">
    <property type="protein sequence ID" value="MDP0588942.1"/>
    <property type="molecule type" value="Genomic_DNA"/>
</dbReference>